<dbReference type="EMBL" id="Z47794">
    <property type="protein sequence ID" value="CAA87735.1"/>
    <property type="molecule type" value="Genomic_DNA"/>
</dbReference>
<reference evidence="2 3" key="3">
    <citation type="journal article" date="1996" name="J. Virol.">
        <title>Analysis of the complete nucleotide sequence and functional organization of the genome of Streptococcus pneumoniae bacteriophage Cp-1.</title>
        <authorList>
            <person name="Martin A.C."/>
            <person name="Lopez R."/>
            <person name="Garcia P."/>
        </authorList>
    </citation>
    <scope>NUCLEOTIDE SEQUENCE</scope>
</reference>
<dbReference type="SUPFAM" id="SSF58100">
    <property type="entry name" value="Bacterial hemolysins"/>
    <property type="match status" value="1"/>
</dbReference>
<reference evidence="2 3" key="1">
    <citation type="journal article" date="1984" name="Virology">
        <title>Nucleotide sequence at the termini of the DNA of Streptococcus pneumoniae phage Cp-1.</title>
        <authorList>
            <person name="Escarmis C."/>
            <person name="Gomez A."/>
            <person name="Garcia E."/>
            <person name="Ronda C."/>
            <person name="Lopez R."/>
            <person name="Salas M."/>
        </authorList>
    </citation>
    <scope>NUCLEOTIDE SEQUENCE [LARGE SCALE GENOMIC DNA]</scope>
</reference>
<protein>
    <submittedName>
        <fullName evidence="2">Orf15 protein</fullName>
    </submittedName>
</protein>
<keyword evidence="3" id="KW-1185">Reference proteome</keyword>
<name>Q38000_BPCP1</name>
<feature type="coiled-coil region" evidence="1">
    <location>
        <begin position="119"/>
        <end position="190"/>
    </location>
</feature>
<dbReference type="Proteomes" id="UP000009089">
    <property type="component" value="Segment"/>
</dbReference>
<evidence type="ECO:0000256" key="1">
    <source>
        <dbReference type="SAM" id="Coils"/>
    </source>
</evidence>
<dbReference type="KEGG" id="vg:1261224"/>
<evidence type="ECO:0000313" key="3">
    <source>
        <dbReference type="Proteomes" id="UP000009089"/>
    </source>
</evidence>
<proteinExistence type="predicted"/>
<keyword evidence="1" id="KW-0175">Coiled coil</keyword>
<evidence type="ECO:0000313" key="2">
    <source>
        <dbReference type="EMBL" id="CAA87735.1"/>
    </source>
</evidence>
<dbReference type="Gene3D" id="1.20.5.340">
    <property type="match status" value="1"/>
</dbReference>
<feature type="coiled-coil region" evidence="1">
    <location>
        <begin position="53"/>
        <end position="80"/>
    </location>
</feature>
<dbReference type="IntAct" id="Q38000">
    <property type="interactions" value="2"/>
</dbReference>
<dbReference type="OrthoDB" id="31233at10239"/>
<organismHost>
    <name type="scientific">Streptococcus pneumoniae</name>
    <dbReference type="NCBI Taxonomy" id="1313"/>
</organismHost>
<reference evidence="3" key="2">
    <citation type="journal article" date="1995" name="Virology">
        <title>Nucleotide sequence and transcription of the left early region of Streptococcus pneumoniae bacteriophage Cp-1 coding for the terminal protein and the DNA polymerase.</title>
        <authorList>
            <person name="Martin A.C."/>
            <person name="Lopez R."/>
            <person name="Garcia P."/>
        </authorList>
    </citation>
    <scope>NUCLEOTIDE SEQUENCE [LARGE SCALE GENOMIC DNA]</scope>
</reference>
<gene>
    <name evidence="2" type="primary">orf15</name>
</gene>
<dbReference type="RefSeq" id="NP_044828.1">
    <property type="nucleotide sequence ID" value="NC_001825.1"/>
</dbReference>
<sequence length="288" mass="33316">MNPEEFKDEFFRAYRGRYSSYWVERWGLIPSIPTSFDNANSIYELLAWLQRAFKQLLDDFVALESELEDYKNALTELLEQLIPLLIRRYMESKEADDWFNKKAAIYYNKIIKPYIDAEIAKVNKKIADLEKKVDDEVKRLDGRIDALNDKLEKEIKKLDDRITQEVAKLNERITAENNALKERIEALENLTQACKMLCVKSLKTLRGQALGLVGLLVALTKGATSQQVILTCLVVHQTVQALSEPTAEAQKTTSQEVSNAFRNTLFNLYYSQRRKLWYRCSPLDGSLC</sequence>
<accession>Q38000</accession>
<organism evidence="2 3">
    <name type="scientific">Streptococcus phage Cp-1</name>
    <name type="common">Bacteriophage Cp-1</name>
    <dbReference type="NCBI Taxonomy" id="10747"/>
    <lineage>
        <taxon>Viruses</taxon>
        <taxon>Duplodnaviria</taxon>
        <taxon>Heunggongvirae</taxon>
        <taxon>Uroviricota</taxon>
        <taxon>Caudoviricetes</taxon>
        <taxon>Madridviridae</taxon>
        <taxon>Cepunavirus</taxon>
        <taxon>Cepunavirus Cp1</taxon>
    </lineage>
</organism>